<dbReference type="Proteomes" id="UP000015453">
    <property type="component" value="Unassembled WGS sequence"/>
</dbReference>
<accession>S8DQM8</accession>
<dbReference type="PRINTS" id="PR00320">
    <property type="entry name" value="GPROTEINBRPT"/>
</dbReference>
<sequence>VKRIRARHHRKRLKELSALFAGQDVRAHDGPISTVRFSHDGKFLATAGDDKLVKVWRVMEGERSNLVDIPADADPSCTYFTMNRLSELKPLEKDDPQKIIRRSLRKSMDSACVIFPQKVFRILEEPVRIFRGHGGAILDLSWSQNNCLLSSSVDKTVRLWKLGVDHCIKIFSHTDYVTCIQFNPVNDDYFVSGSIDGKVRIWSINGCQVVSWTETKEIITAVSYSPDGEVGVFGSFSGSCQFFSVGDNRLQFESEVCLTSKRKLPSTKRITGFQVIKCVQFLPDDPQKVLVSCADSQIRIIDRSNVVAKYKGLRNSGCCLSASFTRNGKHIVSASEDSNVCLWNYDARRGTTVRSLEFLPCEAPSIAVPWPGMDRSSFEIVPVVGPGFFSSSAAAAATWPEEKLPPIAENVKRNSSRLGKSEYRLFKASCQNSSSGTHACGLVFVTAGSDGRIRSFHNYGLPIPL</sequence>
<feature type="repeat" description="WD" evidence="3">
    <location>
        <begin position="25"/>
        <end position="66"/>
    </location>
</feature>
<dbReference type="SUPFAM" id="SSF50978">
    <property type="entry name" value="WD40 repeat-like"/>
    <property type="match status" value="1"/>
</dbReference>
<feature type="repeat" description="WD" evidence="3">
    <location>
        <begin position="170"/>
        <end position="205"/>
    </location>
</feature>
<dbReference type="Pfam" id="PF00400">
    <property type="entry name" value="WD40"/>
    <property type="match status" value="4"/>
</dbReference>
<dbReference type="OrthoDB" id="408728at2759"/>
<dbReference type="PROSITE" id="PS50294">
    <property type="entry name" value="WD_REPEATS_REGION"/>
    <property type="match status" value="3"/>
</dbReference>
<dbReference type="InterPro" id="IPR020472">
    <property type="entry name" value="WD40_PAC1"/>
</dbReference>
<name>S8DQM8_9LAMI</name>
<proteinExistence type="predicted"/>
<feature type="repeat" description="WD" evidence="3">
    <location>
        <begin position="321"/>
        <end position="353"/>
    </location>
</feature>
<feature type="repeat" description="WD" evidence="3">
    <location>
        <begin position="130"/>
        <end position="162"/>
    </location>
</feature>
<keyword evidence="5" id="KW-1185">Reference proteome</keyword>
<dbReference type="EMBL" id="AUSU01006396">
    <property type="protein sequence ID" value="EPS62097.1"/>
    <property type="molecule type" value="Genomic_DNA"/>
</dbReference>
<dbReference type="InterPro" id="IPR015943">
    <property type="entry name" value="WD40/YVTN_repeat-like_dom_sf"/>
</dbReference>
<evidence type="ECO:0000313" key="4">
    <source>
        <dbReference type="EMBL" id="EPS62097.1"/>
    </source>
</evidence>
<evidence type="ECO:0000256" key="1">
    <source>
        <dbReference type="ARBA" id="ARBA00022574"/>
    </source>
</evidence>
<dbReference type="SMART" id="SM00320">
    <property type="entry name" value="WD40"/>
    <property type="match status" value="6"/>
</dbReference>
<dbReference type="Gene3D" id="2.130.10.10">
    <property type="entry name" value="YVTN repeat-like/Quinoprotein amine dehydrogenase"/>
    <property type="match status" value="1"/>
</dbReference>
<dbReference type="InterPro" id="IPR040324">
    <property type="entry name" value="WDR44/Dgr2"/>
</dbReference>
<keyword evidence="1 3" id="KW-0853">WD repeat</keyword>
<evidence type="ECO:0000313" key="5">
    <source>
        <dbReference type="Proteomes" id="UP000015453"/>
    </source>
</evidence>
<keyword evidence="2" id="KW-0677">Repeat</keyword>
<organism evidence="4 5">
    <name type="scientific">Genlisea aurea</name>
    <dbReference type="NCBI Taxonomy" id="192259"/>
    <lineage>
        <taxon>Eukaryota</taxon>
        <taxon>Viridiplantae</taxon>
        <taxon>Streptophyta</taxon>
        <taxon>Embryophyta</taxon>
        <taxon>Tracheophyta</taxon>
        <taxon>Spermatophyta</taxon>
        <taxon>Magnoliopsida</taxon>
        <taxon>eudicotyledons</taxon>
        <taxon>Gunneridae</taxon>
        <taxon>Pentapetalae</taxon>
        <taxon>asterids</taxon>
        <taxon>lamiids</taxon>
        <taxon>Lamiales</taxon>
        <taxon>Lentibulariaceae</taxon>
        <taxon>Genlisea</taxon>
    </lineage>
</organism>
<protein>
    <submittedName>
        <fullName evidence="4">Uncharacterized protein</fullName>
    </submittedName>
</protein>
<gene>
    <name evidence="4" type="ORF">M569_12696</name>
</gene>
<evidence type="ECO:0000256" key="3">
    <source>
        <dbReference type="PROSITE-ProRule" id="PRU00221"/>
    </source>
</evidence>
<evidence type="ECO:0000256" key="2">
    <source>
        <dbReference type="ARBA" id="ARBA00022737"/>
    </source>
</evidence>
<dbReference type="InterPro" id="IPR001680">
    <property type="entry name" value="WD40_rpt"/>
</dbReference>
<dbReference type="PROSITE" id="PS50082">
    <property type="entry name" value="WD_REPEATS_2"/>
    <property type="match status" value="4"/>
</dbReference>
<dbReference type="PANTHER" id="PTHR14221">
    <property type="entry name" value="WD REPEAT DOMAIN 44"/>
    <property type="match status" value="1"/>
</dbReference>
<dbReference type="AlphaFoldDB" id="S8DQM8"/>
<comment type="caution">
    <text evidence="4">The sequence shown here is derived from an EMBL/GenBank/DDBJ whole genome shotgun (WGS) entry which is preliminary data.</text>
</comment>
<dbReference type="InterPro" id="IPR036322">
    <property type="entry name" value="WD40_repeat_dom_sf"/>
</dbReference>
<reference evidence="4 5" key="1">
    <citation type="journal article" date="2013" name="BMC Genomics">
        <title>The miniature genome of a carnivorous plant Genlisea aurea contains a low number of genes and short non-coding sequences.</title>
        <authorList>
            <person name="Leushkin E.V."/>
            <person name="Sutormin R.A."/>
            <person name="Nabieva E.R."/>
            <person name="Penin A.A."/>
            <person name="Kondrashov A.S."/>
            <person name="Logacheva M.D."/>
        </authorList>
    </citation>
    <scope>NUCLEOTIDE SEQUENCE [LARGE SCALE GENOMIC DNA]</scope>
</reference>
<dbReference type="PANTHER" id="PTHR14221:SF57">
    <property type="entry name" value="TRANSDUCIN_WD40 REPEAT-LIKE SUPERFAMILY PROTEIN"/>
    <property type="match status" value="1"/>
</dbReference>
<feature type="non-terminal residue" evidence="4">
    <location>
        <position position="1"/>
    </location>
</feature>